<evidence type="ECO:0000256" key="6">
    <source>
        <dbReference type="SAM" id="Phobius"/>
    </source>
</evidence>
<feature type="transmembrane region" description="Helical" evidence="6">
    <location>
        <begin position="2585"/>
        <end position="2604"/>
    </location>
</feature>
<feature type="compositionally biased region" description="Gly residues" evidence="5">
    <location>
        <begin position="2220"/>
        <end position="2243"/>
    </location>
</feature>
<keyword evidence="10" id="KW-1185">Reference proteome</keyword>
<dbReference type="EMBL" id="RCUY01000001">
    <property type="protein sequence ID" value="RLP84499.1"/>
    <property type="molecule type" value="Genomic_DNA"/>
</dbReference>
<feature type="region of interest" description="Disordered" evidence="5">
    <location>
        <begin position="80"/>
        <end position="103"/>
    </location>
</feature>
<evidence type="ECO:0000259" key="7">
    <source>
        <dbReference type="PROSITE" id="PS50847"/>
    </source>
</evidence>
<keyword evidence="6" id="KW-0472">Membrane</keyword>
<name>A0A3L7AKY8_9MICO</name>
<feature type="compositionally biased region" description="Low complexity" evidence="5">
    <location>
        <begin position="80"/>
        <end position="97"/>
    </location>
</feature>
<keyword evidence="1" id="KW-0134">Cell wall</keyword>
<feature type="compositionally biased region" description="Low complexity" evidence="5">
    <location>
        <begin position="2536"/>
        <end position="2552"/>
    </location>
</feature>
<dbReference type="OrthoDB" id="4984562at2"/>
<dbReference type="PROSITE" id="PS50847">
    <property type="entry name" value="GRAM_POS_ANCHORING"/>
    <property type="match status" value="1"/>
</dbReference>
<feature type="region of interest" description="Disordered" evidence="5">
    <location>
        <begin position="23"/>
        <end position="43"/>
    </location>
</feature>
<feature type="region of interest" description="Disordered" evidence="5">
    <location>
        <begin position="2212"/>
        <end position="2264"/>
    </location>
</feature>
<proteinExistence type="predicted"/>
<protein>
    <submittedName>
        <fullName evidence="8">DUF11 domain-containing protein</fullName>
    </submittedName>
</protein>
<evidence type="ECO:0000256" key="2">
    <source>
        <dbReference type="ARBA" id="ARBA00022525"/>
    </source>
</evidence>
<feature type="compositionally biased region" description="Gly residues" evidence="5">
    <location>
        <begin position="2425"/>
        <end position="2435"/>
    </location>
</feature>
<evidence type="ECO:0000256" key="4">
    <source>
        <dbReference type="ARBA" id="ARBA00023088"/>
    </source>
</evidence>
<evidence type="ECO:0000313" key="8">
    <source>
        <dbReference type="EMBL" id="RLP80714.1"/>
    </source>
</evidence>
<dbReference type="InterPro" id="IPR019931">
    <property type="entry name" value="LPXTG_anchor"/>
</dbReference>
<feature type="compositionally biased region" description="Low complexity" evidence="5">
    <location>
        <begin position="2437"/>
        <end position="2449"/>
    </location>
</feature>
<keyword evidence="2" id="KW-0964">Secreted</keyword>
<evidence type="ECO:0000256" key="3">
    <source>
        <dbReference type="ARBA" id="ARBA00022729"/>
    </source>
</evidence>
<dbReference type="InterPro" id="IPR013783">
    <property type="entry name" value="Ig-like_fold"/>
</dbReference>
<evidence type="ECO:0000313" key="10">
    <source>
        <dbReference type="Proteomes" id="UP000269438"/>
    </source>
</evidence>
<feature type="transmembrane region" description="Helical" evidence="6">
    <location>
        <begin position="51"/>
        <end position="71"/>
    </location>
</feature>
<dbReference type="Proteomes" id="UP000269438">
    <property type="component" value="Unassembled WGS sequence"/>
</dbReference>
<feature type="region of interest" description="Disordered" evidence="5">
    <location>
        <begin position="2117"/>
        <end position="2144"/>
    </location>
</feature>
<feature type="region of interest" description="Disordered" evidence="5">
    <location>
        <begin position="2374"/>
        <end position="2449"/>
    </location>
</feature>
<evidence type="ECO:0000256" key="5">
    <source>
        <dbReference type="SAM" id="MobiDB-lite"/>
    </source>
</evidence>
<keyword evidence="3" id="KW-0732">Signal</keyword>
<feature type="domain" description="Gram-positive cocci surface proteins LPxTG" evidence="7">
    <location>
        <begin position="2577"/>
        <end position="2610"/>
    </location>
</feature>
<feature type="compositionally biased region" description="Gly residues" evidence="5">
    <location>
        <begin position="2403"/>
        <end position="2417"/>
    </location>
</feature>
<accession>A0A3L7AKY8</accession>
<feature type="compositionally biased region" description="Low complexity" evidence="5">
    <location>
        <begin position="2118"/>
        <end position="2139"/>
    </location>
</feature>
<keyword evidence="4" id="KW-0572">Peptidoglycan-anchor</keyword>
<dbReference type="InterPro" id="IPR057687">
    <property type="entry name" value="DUF7927"/>
</dbReference>
<reference evidence="8 10" key="1">
    <citation type="submission" date="2018-10" db="EMBL/GenBank/DDBJ databases">
        <authorList>
            <person name="Li J."/>
        </authorList>
    </citation>
    <scope>NUCLEOTIDE SEQUENCE [LARGE SCALE GENOMIC DNA]</scope>
    <source>
        <strain evidence="8 10">JCM 11654</strain>
    </source>
</reference>
<dbReference type="Gene3D" id="2.60.40.10">
    <property type="entry name" value="Immunoglobulins"/>
    <property type="match status" value="1"/>
</dbReference>
<dbReference type="EMBL" id="RCUY01000011">
    <property type="protein sequence ID" value="RLP80714.1"/>
    <property type="molecule type" value="Genomic_DNA"/>
</dbReference>
<dbReference type="Pfam" id="PF25549">
    <property type="entry name" value="DUF7927"/>
    <property type="match status" value="3"/>
</dbReference>
<feature type="compositionally biased region" description="Polar residues" evidence="5">
    <location>
        <begin position="2374"/>
        <end position="2397"/>
    </location>
</feature>
<evidence type="ECO:0000256" key="1">
    <source>
        <dbReference type="ARBA" id="ARBA00022512"/>
    </source>
</evidence>
<feature type="region of interest" description="Disordered" evidence="5">
    <location>
        <begin position="2523"/>
        <end position="2571"/>
    </location>
</feature>
<dbReference type="GO" id="GO:0005975">
    <property type="term" value="P:carbohydrate metabolic process"/>
    <property type="evidence" value="ECO:0007669"/>
    <property type="project" value="UniProtKB-ARBA"/>
</dbReference>
<gene>
    <name evidence="9" type="ORF">D9V34_00380</name>
    <name evidence="8" type="ORF">D9V34_12675</name>
</gene>
<keyword evidence="6" id="KW-1133">Transmembrane helix</keyword>
<organism evidence="8 10">
    <name type="scientific">Mycetocola lacteus</name>
    <dbReference type="NCBI Taxonomy" id="76637"/>
    <lineage>
        <taxon>Bacteria</taxon>
        <taxon>Bacillati</taxon>
        <taxon>Actinomycetota</taxon>
        <taxon>Actinomycetes</taxon>
        <taxon>Micrococcales</taxon>
        <taxon>Microbacteriaceae</taxon>
        <taxon>Mycetocola</taxon>
    </lineage>
</organism>
<keyword evidence="6" id="KW-0812">Transmembrane</keyword>
<sequence>MFTYPHDCPVSFSASTPCLAAHDGYPGRTRKHPEMPKHARTSAPRYPRRRVLFRTLGILGFATLAGLMIGVQASAQEGTAPAQSSSAGQAPASTSSAEQGRAADGTHTGLATLRLPAMNVAARDSTVFTESAAATSAATPAAALAPADWDLGVTLSAAKAPNPTAALRPGDLVTYTVTVTNPGTNAWTRATPARVSVDITDLLDDARINSSGLFGRAGTAPTLTWSGELAAGKSQVLTFTAQVDDFRRGDDLVRVATCVSGAPTGAGIDPIERCADNTATLIHSKADIEVTQNWAKVSGSAGGDLVPGDVIQFFVAVKNTGDLNLIGPNPWSPDRRANVALDLSGVLDDAAFGGALSGVSILCSTNTSWNPAYCPSVGNPSAGGIINVPMTLAPGGIQYLSARAVVRNDFTGDLKLNSRVGVSVDTGDTTRPDGPVLTRSATASADVTPLYPELTMTQVITKVAGSSGSGILPGDTIQIAVRATNTGKTGWTAPSSTTTDKLLSYGQDLSGFLDDVTYGGAIQGTSGNCQPINAWDGNYCANAGLPSADGKLSLKFSLPAGATQAFNIRGVVRNDFAGDQRMRTAVQISGESGNPKLENGGRIVLTKEDTLGFDRVYPEAEMTQTMTKVAGSTGTDLLPGDVVQIAVRVKNPAKTGWTDASSWSVDKRLTYVQDLTGFLDDVTYGGAIQGTSGNCQPINAWDGNYCANAGLPGPDGKLSMTFALPAGTTQAFNIRGVVRNDYPGDQKISTSALLTGNPRDTSSENDGRITRTAQSELSFARTFPELEMTQTMAKVTGSAGSEILPGDTVQIAVRVKNPSKTAWTGPSSWSSDKRLTYTQDLGGFLDDVSLVGALQGVSGNCQPPASWDPNYCPVMGAVGADGKLTSTFSLAAGTTQAFNIRGVIRNDFPGDQILRTTASVTGNPGDAAQADGGVLTRSAQATLGFDRTYPEAELTQTLTKVSGSSGTDLLPGDVVQVAVRVKNPGKTGWTGPSSWSADKRLTYTQDLTGFLDDVTYGGAQQGVSGNCMAPNAWDPNYCPGFGSDTSSGKVTQTFSLAAGGTQAFNIRGVVHNGFTGDQLIRTASVVTGNTGDTTRADAGVITRTAQSQLAFQRTYPELTATQKIVKVSGSPGTELRTGDSVQIALRISNPGKTGWTGASSWSVDKRLRLSQDLSGFLDDVSWYGSQSGVAGPCQPDNAWQPVYCTSYGDPTDAGKIDVTFPLGAGTTQAFTIRGTIRNDVPGDQILTALSVITGETGNRDLPDEGRLVRELRSETPFTAVFPEMKLGKQWAKVSGSPGTEIRPGDVLQYGVAITNPSISAWTAPSSWAADRRITVSQDLSGVLDDAVFLGSRVGASAACASPTSWSSDCAVVDPKIEGTTLAHTFPLPAGATMYVAYRVQVSDSYTGDLHLTAHSCASGDSGNKALPDGPRITQCADWDHTISRVYPELSIKQGFTKVPNPTRPLRAGDVGEYTITIKNPGQGGWNAASGWAAGNPLTLSEDLGDILDDGALVGAPTGGATVVDNRLSWSGPLAAGGTKVITFRVQIMQQPAAGGTTPKMLDGEACVSGDSRNPGVTDPILSACDRLKIGVGENWRMNLSVTDQHGAELTSGSPVRPGDRLTYRVRAEAIGGWPVEGVQIQANPSQTLGVAELTGDPTLTVGSAAPTTLKLASGRVTTPRFELPGDQPAVLAYTVTVPEDLRRGTLRDEAIGTAEIPGIGTIAPATCGPATQPCAVQLQLAPAAPRVGGELLRDGETFTGTALRGERLDYRLTVENPGPGAWSERAPLAVDNTLAGVLDDATPVGEVAIARIGDGPEFEVPMVDGHVRWSGALAAGEKLTLTYPVTVNARTGSGDRSLLNRICAGEPGENAARVCAEVTTPILSAWTLSKVALDADGHPLAAGAVVTGGDIVRYEITARWLSGNTAEDVVLHDSLAGVLASAELVAPPSLRVGEAAPITVTPSATRQLITPAFDLARDQTAVLSYAVRVAEGQHGGTLRNDVRGSGVNTPARCAVGDTDAGLNAACRTELVIVDDRVSLADPSITQAICLPEGGISVPDVRLPVSDGVRYEMSGELVAGGTVTITATSLDGRTLRPAAGWTLSAEKTSATRVITLSLPDCTPTTPDPGPGTDTPATPEDPSWPTAPVCTDGEPEAPWINVPVTPGIFYTIAGEVAFGHTVTITAHAREGFALVVPPGWELAEDGKTAHFSVSFPEAPDCGSGGPETPGTGGGNDGGTGPGGGTTPAQWSIGKHAENTSGAPIGAGTSLAVGDSITYEVRASARAENQGPVTGIVLTDDLSQVLGAARLDGDITLKIGDREPIRVEPPKPGTSWLRTPAFDLAPGESAVLRYRVVITTTSAQIHDVGLVNRVWGTGSSAPTSCTSPTDESEGCATTTPIDPPHTGGGEGNPGGGGDGGVDPEHPGTGTGPGTGEPGTGEDTVPVTPRDPVVTEPGCVAGVYVRPTLSVLLTPGVWYEVTGEFAPGKSVVITAHAEAGFHVVPRAGWVTATDRLTATKTVSFPETDCPIIPEDPREPTIPGTPTAPTVPTLPAHPGLPSVPHGPGDPATPKPIIAETRLSSTGGGDASSTLTLLAGALLAAGLVLMRRGRRA</sequence>
<comment type="caution">
    <text evidence="8">The sequence shown here is derived from an EMBL/GenBank/DDBJ whole genome shotgun (WGS) entry which is preliminary data.</text>
</comment>
<evidence type="ECO:0000313" key="9">
    <source>
        <dbReference type="EMBL" id="RLP84499.1"/>
    </source>
</evidence>